<organism evidence="3 4">
    <name type="scientific">Romboutsia ilealis</name>
    <dbReference type="NCBI Taxonomy" id="1115758"/>
    <lineage>
        <taxon>Bacteria</taxon>
        <taxon>Bacillati</taxon>
        <taxon>Bacillota</taxon>
        <taxon>Clostridia</taxon>
        <taxon>Peptostreptococcales</taxon>
        <taxon>Peptostreptococcaceae</taxon>
        <taxon>Romboutsia</taxon>
    </lineage>
</organism>
<feature type="domain" description="DUF4097" evidence="2">
    <location>
        <begin position="72"/>
        <end position="317"/>
    </location>
</feature>
<evidence type="ECO:0000259" key="2">
    <source>
        <dbReference type="Pfam" id="PF13349"/>
    </source>
</evidence>
<dbReference type="Proteomes" id="UP000245622">
    <property type="component" value="Chromosome 1"/>
</dbReference>
<keyword evidence="4" id="KW-1185">Reference proteome</keyword>
<keyword evidence="1" id="KW-0472">Membrane</keyword>
<dbReference type="GeneID" id="82204376"/>
<gene>
    <name evidence="3" type="ORF">CRIB_194</name>
</gene>
<dbReference type="AlphaFoldDB" id="A0A1V1HYA8"/>
<dbReference type="KEGG" id="ril:CRIB_194"/>
<dbReference type="EMBL" id="LN555523">
    <property type="protein sequence ID" value="CED92952.1"/>
    <property type="molecule type" value="Genomic_DNA"/>
</dbReference>
<keyword evidence="1" id="KW-1133">Transmembrane helix</keyword>
<name>A0A1V1HYA8_9FIRM</name>
<keyword evidence="1" id="KW-0812">Transmembrane</keyword>
<evidence type="ECO:0000256" key="1">
    <source>
        <dbReference type="SAM" id="Phobius"/>
    </source>
</evidence>
<protein>
    <recommendedName>
        <fullName evidence="2">DUF4097 domain-containing protein</fullName>
    </recommendedName>
</protein>
<evidence type="ECO:0000313" key="4">
    <source>
        <dbReference type="Proteomes" id="UP000245622"/>
    </source>
</evidence>
<reference evidence="3 4" key="1">
    <citation type="submission" date="2014-04" db="EMBL/GenBank/DDBJ databases">
        <authorList>
            <person name="Hornung B.V."/>
        </authorList>
    </citation>
    <scope>NUCLEOTIDE SEQUENCE [LARGE SCALE GENOMIC DNA]</scope>
    <source>
        <strain evidence="3 4">CRIB</strain>
    </source>
</reference>
<proteinExistence type="predicted"/>
<feature type="transmembrane region" description="Helical" evidence="1">
    <location>
        <begin position="7"/>
        <end position="25"/>
    </location>
</feature>
<evidence type="ECO:0000313" key="3">
    <source>
        <dbReference type="EMBL" id="CED92952.1"/>
    </source>
</evidence>
<dbReference type="Pfam" id="PF13349">
    <property type="entry name" value="DUF4097"/>
    <property type="match status" value="1"/>
</dbReference>
<accession>A0A1V1HYA8</accession>
<sequence>MRNSNAKLRIAIWSVITVVLIGLLINCTSNSKFYIFDRLSNLIDFRNYGIFKHLSQGEIKEINEYTSKIDDIKEIKFDLSIDTVIVSESNEKYVKIIEKSNYKLENDEKLKVSKNGNTIEVSRNEINVRKKFNNIYRTVEIYLPKDYRNNLVLNNELGDVYIESPFNLEKLEINQNTGDLNINFNIVCNEFISHVATGDIDIANIYVTKYYIQTNVGDIDIKRLNGFGDIRSNIGDIECNINEIGGDIYIESNTGDVDIFLNKDCNFNLNAKYNIGDFDTDLEFGDFKQNKKNIIAKVGDNPFNNINIKCNIGDLEINSK</sequence>
<dbReference type="RefSeq" id="WP_180702719.1">
    <property type="nucleotide sequence ID" value="NZ_LN555523.1"/>
</dbReference>
<dbReference type="InterPro" id="IPR025164">
    <property type="entry name" value="Toastrack_DUF4097"/>
</dbReference>